<dbReference type="AlphaFoldDB" id="A0AAD5SVZ8"/>
<accession>A0AAD5SVZ8</accession>
<evidence type="ECO:0000256" key="1">
    <source>
        <dbReference type="SAM" id="MobiDB-lite"/>
    </source>
</evidence>
<keyword evidence="3" id="KW-1185">Reference proteome</keyword>
<dbReference type="EMBL" id="JADGJH010001453">
    <property type="protein sequence ID" value="KAJ3113382.1"/>
    <property type="molecule type" value="Genomic_DNA"/>
</dbReference>
<dbReference type="Proteomes" id="UP001211907">
    <property type="component" value="Unassembled WGS sequence"/>
</dbReference>
<comment type="caution">
    <text evidence="2">The sequence shown here is derived from an EMBL/GenBank/DDBJ whole genome shotgun (WGS) entry which is preliminary data.</text>
</comment>
<protein>
    <submittedName>
        <fullName evidence="2">Uncharacterized protein</fullName>
    </submittedName>
</protein>
<evidence type="ECO:0000313" key="2">
    <source>
        <dbReference type="EMBL" id="KAJ3113382.1"/>
    </source>
</evidence>
<feature type="region of interest" description="Disordered" evidence="1">
    <location>
        <begin position="1"/>
        <end position="37"/>
    </location>
</feature>
<gene>
    <name evidence="2" type="ORF">HK100_002006</name>
</gene>
<sequence>MNSQQKTCIDDMHPGVGRDQSNNTHNNEALGSVSPMLQKKGPIAEDVYPAGIKAIENRGTAEQVAELHRMEAGFKALK</sequence>
<organism evidence="2 3">
    <name type="scientific">Physocladia obscura</name>
    <dbReference type="NCBI Taxonomy" id="109957"/>
    <lineage>
        <taxon>Eukaryota</taxon>
        <taxon>Fungi</taxon>
        <taxon>Fungi incertae sedis</taxon>
        <taxon>Chytridiomycota</taxon>
        <taxon>Chytridiomycota incertae sedis</taxon>
        <taxon>Chytridiomycetes</taxon>
        <taxon>Chytridiales</taxon>
        <taxon>Chytriomycetaceae</taxon>
        <taxon>Physocladia</taxon>
    </lineage>
</organism>
<feature type="compositionally biased region" description="Polar residues" evidence="1">
    <location>
        <begin position="19"/>
        <end position="29"/>
    </location>
</feature>
<reference evidence="2" key="1">
    <citation type="submission" date="2020-05" db="EMBL/GenBank/DDBJ databases">
        <title>Phylogenomic resolution of chytrid fungi.</title>
        <authorList>
            <person name="Stajich J.E."/>
            <person name="Amses K."/>
            <person name="Simmons R."/>
            <person name="Seto K."/>
            <person name="Myers J."/>
            <person name="Bonds A."/>
            <person name="Quandt C.A."/>
            <person name="Barry K."/>
            <person name="Liu P."/>
            <person name="Grigoriev I."/>
            <person name="Longcore J.E."/>
            <person name="James T.Y."/>
        </authorList>
    </citation>
    <scope>NUCLEOTIDE SEQUENCE</scope>
    <source>
        <strain evidence="2">JEL0513</strain>
    </source>
</reference>
<proteinExistence type="predicted"/>
<name>A0AAD5SVZ8_9FUNG</name>
<evidence type="ECO:0000313" key="3">
    <source>
        <dbReference type="Proteomes" id="UP001211907"/>
    </source>
</evidence>